<dbReference type="Proteomes" id="UP000054761">
    <property type="component" value="Unassembled WGS sequence"/>
</dbReference>
<evidence type="ECO:0000256" key="4">
    <source>
        <dbReference type="RuleBase" id="RU004453"/>
    </source>
</evidence>
<dbReference type="PATRIC" id="fig|454.4.peg.910"/>
<evidence type="ECO:0000256" key="1">
    <source>
        <dbReference type="ARBA" id="ARBA00022801"/>
    </source>
</evidence>
<comment type="similarity">
    <text evidence="4">Belongs to the glycosyl hydrolase 18 family.</text>
</comment>
<protein>
    <submittedName>
        <fullName evidence="7">Glycosyl hydrolases family 18</fullName>
    </submittedName>
</protein>
<keyword evidence="5" id="KW-0732">Signal</keyword>
<proteinExistence type="inferred from homology"/>
<evidence type="ECO:0000259" key="6">
    <source>
        <dbReference type="Pfam" id="PF00704"/>
    </source>
</evidence>
<feature type="chain" id="PRO_5006915302" evidence="5">
    <location>
        <begin position="34"/>
        <end position="493"/>
    </location>
</feature>
<dbReference type="InterPro" id="IPR001223">
    <property type="entry name" value="Glyco_hydro18_cat"/>
</dbReference>
<gene>
    <name evidence="7" type="ORF">Lisr_0846</name>
</gene>
<evidence type="ECO:0000256" key="2">
    <source>
        <dbReference type="ARBA" id="ARBA00023295"/>
    </source>
</evidence>
<comment type="caution">
    <text evidence="7">The sequence shown here is derived from an EMBL/GenBank/DDBJ whole genome shotgun (WGS) entry which is preliminary data.</text>
</comment>
<dbReference type="EMBL" id="LNYH01000042">
    <property type="protein sequence ID" value="KTD28704.1"/>
    <property type="molecule type" value="Genomic_DNA"/>
</dbReference>
<dbReference type="STRING" id="454.Lisr_0846"/>
<keyword evidence="1 3" id="KW-0378">Hydrolase</keyword>
<dbReference type="Pfam" id="PF00704">
    <property type="entry name" value="Glyco_hydro_18"/>
    <property type="match status" value="1"/>
</dbReference>
<feature type="signal peptide" evidence="5">
    <location>
        <begin position="1"/>
        <end position="33"/>
    </location>
</feature>
<keyword evidence="8" id="KW-1185">Reference proteome</keyword>
<evidence type="ECO:0000256" key="5">
    <source>
        <dbReference type="SAM" id="SignalP"/>
    </source>
</evidence>
<dbReference type="SUPFAM" id="SSF51445">
    <property type="entry name" value="(Trans)glycosidases"/>
    <property type="match status" value="2"/>
</dbReference>
<reference evidence="7 8" key="1">
    <citation type="submission" date="2015-11" db="EMBL/GenBank/DDBJ databases">
        <title>Genomic analysis of 38 Legionella species identifies large and diverse effector repertoires.</title>
        <authorList>
            <person name="Burstein D."/>
            <person name="Amaro F."/>
            <person name="Zusman T."/>
            <person name="Lifshitz Z."/>
            <person name="Cohen O."/>
            <person name="Gilbert J.A."/>
            <person name="Pupko T."/>
            <person name="Shuman H.A."/>
            <person name="Segal G."/>
        </authorList>
    </citation>
    <scope>NUCLEOTIDE SEQUENCE [LARGE SCALE GENOMIC DNA]</scope>
    <source>
        <strain evidence="7 8">Bercovier 4</strain>
    </source>
</reference>
<keyword evidence="2 3" id="KW-0326">Glycosidase</keyword>
<dbReference type="InterPro" id="IPR017853">
    <property type="entry name" value="GH"/>
</dbReference>
<organism evidence="7 8">
    <name type="scientific">Legionella israelensis</name>
    <dbReference type="NCBI Taxonomy" id="454"/>
    <lineage>
        <taxon>Bacteria</taxon>
        <taxon>Pseudomonadati</taxon>
        <taxon>Pseudomonadota</taxon>
        <taxon>Gammaproteobacteria</taxon>
        <taxon>Legionellales</taxon>
        <taxon>Legionellaceae</taxon>
        <taxon>Legionella</taxon>
    </lineage>
</organism>
<dbReference type="Gene3D" id="3.20.20.80">
    <property type="entry name" value="Glycosidases"/>
    <property type="match status" value="1"/>
</dbReference>
<evidence type="ECO:0000256" key="3">
    <source>
        <dbReference type="RuleBase" id="RU000489"/>
    </source>
</evidence>
<dbReference type="AlphaFoldDB" id="A0A0W0W8N1"/>
<evidence type="ECO:0000313" key="8">
    <source>
        <dbReference type="Proteomes" id="UP000054761"/>
    </source>
</evidence>
<feature type="domain" description="GH18" evidence="6">
    <location>
        <begin position="76"/>
        <end position="240"/>
    </location>
</feature>
<accession>A0A0W0W8N1</accession>
<evidence type="ECO:0000313" key="7">
    <source>
        <dbReference type="EMBL" id="KTD28704.1"/>
    </source>
</evidence>
<dbReference type="InterPro" id="IPR001579">
    <property type="entry name" value="Glyco_hydro_18_chit_AS"/>
</dbReference>
<dbReference type="PROSITE" id="PS01095">
    <property type="entry name" value="GH18_1"/>
    <property type="match status" value="1"/>
</dbReference>
<dbReference type="GO" id="GO:0004553">
    <property type="term" value="F:hydrolase activity, hydrolyzing O-glycosyl compounds"/>
    <property type="evidence" value="ECO:0007669"/>
    <property type="project" value="InterPro"/>
</dbReference>
<name>A0A0W0W8N1_9GAMM</name>
<dbReference type="GO" id="GO:0005975">
    <property type="term" value="P:carbohydrate metabolic process"/>
    <property type="evidence" value="ECO:0007669"/>
    <property type="project" value="InterPro"/>
</dbReference>
<dbReference type="RefSeq" id="WP_058501217.1">
    <property type="nucleotide sequence ID" value="NZ_CP038273.1"/>
</dbReference>
<sequence>MLLLNEMKKVLNYKKTAIFGASLFLLLSSHSYAEQGVENQITVHREQMKKIVTVYLLIDEPAQLKRYVDDLKKIAKPNFNRVIFSFVRPSLPNYQSGSLANTGILGYFDEGDGNGTEAFNQLKEAVTLSKQKSIETFLSVGGWNYSCNFSLYGENCGSKEMNYDYFPDPNDPSEADLAKTSYNNLITLTNDLGIDGVDFDYEEFWHADAYAESWAGQPWATDIANNILKDGGATYDNLMKNATGSGSTFVMPKTVNKVQSILHLIMDNPAASQLRFASAAPPVGARPITGFVYGDNKEDIYTKGGVWWKGNLKGLWYNLASKDKALVSRFDSLGLMTYDLCGNNAVVCAPYGGGPLDLPGQVSAYMKDYQVWLKADKETEAKLNVSDIGKVDFYPAKYKINSKIQFGFEVNQPAYPKDINGQLQLTDKLVNQILQQQKNSDGVIIWQMYSGQNPSVEGATTSRYTIQQSCKMFLADDSRYDCNANFPSSENEQ</sequence>